<accession>A0A391NVK0</accession>
<sequence>MSEPVKRYGLQTVEDYALAKKGKRRTKRRAKTTAAVSVDYNIDSDDDAPIVLVKKVAKAPKAANLAAHTGKVIPECVLCHTC</sequence>
<organism evidence="1 2">
    <name type="scientific">Kipferlia bialata</name>
    <dbReference type="NCBI Taxonomy" id="797122"/>
    <lineage>
        <taxon>Eukaryota</taxon>
        <taxon>Metamonada</taxon>
        <taxon>Carpediemonas-like organisms</taxon>
        <taxon>Kipferlia</taxon>
    </lineage>
</organism>
<keyword evidence="2" id="KW-1185">Reference proteome</keyword>
<evidence type="ECO:0000313" key="1">
    <source>
        <dbReference type="EMBL" id="GCA63218.1"/>
    </source>
</evidence>
<dbReference type="AlphaFoldDB" id="A0A391NVK0"/>
<dbReference type="Proteomes" id="UP000265618">
    <property type="component" value="Unassembled WGS sequence"/>
</dbReference>
<gene>
    <name evidence="1" type="ORF">KIPB_008587</name>
</gene>
<comment type="caution">
    <text evidence="1">The sequence shown here is derived from an EMBL/GenBank/DDBJ whole genome shotgun (WGS) entry which is preliminary data.</text>
</comment>
<name>A0A391NVK0_9EUKA</name>
<dbReference type="EMBL" id="BDIP01002695">
    <property type="protein sequence ID" value="GCA63218.1"/>
    <property type="molecule type" value="Genomic_DNA"/>
</dbReference>
<evidence type="ECO:0000313" key="2">
    <source>
        <dbReference type="Proteomes" id="UP000265618"/>
    </source>
</evidence>
<proteinExistence type="predicted"/>
<reference evidence="1 2" key="1">
    <citation type="journal article" date="2018" name="PLoS ONE">
        <title>The draft genome of Kipferlia bialata reveals reductive genome evolution in fornicate parasites.</title>
        <authorList>
            <person name="Tanifuji G."/>
            <person name="Takabayashi S."/>
            <person name="Kume K."/>
            <person name="Takagi M."/>
            <person name="Nakayama T."/>
            <person name="Kamikawa R."/>
            <person name="Inagaki Y."/>
            <person name="Hashimoto T."/>
        </authorList>
    </citation>
    <scope>NUCLEOTIDE SEQUENCE [LARGE SCALE GENOMIC DNA]</scope>
    <source>
        <strain evidence="1">NY0173</strain>
    </source>
</reference>
<protein>
    <submittedName>
        <fullName evidence="1">Uncharacterized protein</fullName>
    </submittedName>
</protein>